<protein>
    <recommendedName>
        <fullName evidence="3">histidine kinase</fullName>
        <ecNumber evidence="3">2.7.13.3</ecNumber>
    </recommendedName>
</protein>
<feature type="coiled-coil region" evidence="16">
    <location>
        <begin position="58"/>
        <end position="85"/>
    </location>
</feature>
<dbReference type="PANTHER" id="PTHR45339:SF1">
    <property type="entry name" value="HYBRID SIGNAL TRANSDUCTION HISTIDINE KINASE J"/>
    <property type="match status" value="1"/>
</dbReference>
<evidence type="ECO:0000256" key="16">
    <source>
        <dbReference type="SAM" id="Coils"/>
    </source>
</evidence>
<feature type="domain" description="Histidine kinase" evidence="18">
    <location>
        <begin position="92"/>
        <end position="313"/>
    </location>
</feature>
<dbReference type="SMART" id="SM00448">
    <property type="entry name" value="REC"/>
    <property type="match status" value="1"/>
</dbReference>
<evidence type="ECO:0000256" key="8">
    <source>
        <dbReference type="ARBA" id="ARBA00022741"/>
    </source>
</evidence>
<dbReference type="PROSITE" id="PS50110">
    <property type="entry name" value="RESPONSE_REGULATORY"/>
    <property type="match status" value="1"/>
</dbReference>
<dbReference type="GO" id="GO:0000155">
    <property type="term" value="F:phosphorelay sensor kinase activity"/>
    <property type="evidence" value="ECO:0007669"/>
    <property type="project" value="InterPro"/>
</dbReference>
<dbReference type="Pfam" id="PF00072">
    <property type="entry name" value="Response_reg"/>
    <property type="match status" value="1"/>
</dbReference>
<evidence type="ECO:0000259" key="19">
    <source>
        <dbReference type="PROSITE" id="PS50110"/>
    </source>
</evidence>
<dbReference type="Gene3D" id="1.20.120.160">
    <property type="entry name" value="HPT domain"/>
    <property type="match status" value="1"/>
</dbReference>
<name>A0A956M0N5_UNCEI</name>
<dbReference type="Gene3D" id="3.40.50.2300">
    <property type="match status" value="1"/>
</dbReference>
<dbReference type="SUPFAM" id="SSF52172">
    <property type="entry name" value="CheY-like"/>
    <property type="match status" value="1"/>
</dbReference>
<keyword evidence="5 15" id="KW-0597">Phosphoprotein</keyword>
<accession>A0A956M0N5</accession>
<evidence type="ECO:0000256" key="7">
    <source>
        <dbReference type="ARBA" id="ARBA00022692"/>
    </source>
</evidence>
<feature type="compositionally biased region" description="Polar residues" evidence="17">
    <location>
        <begin position="472"/>
        <end position="482"/>
    </location>
</feature>
<keyword evidence="7" id="KW-0812">Transmembrane</keyword>
<dbReference type="InterPro" id="IPR011006">
    <property type="entry name" value="CheY-like_superfamily"/>
</dbReference>
<dbReference type="SUPFAM" id="SSF47384">
    <property type="entry name" value="Homodimeric domain of signal transducing histidine kinase"/>
    <property type="match status" value="1"/>
</dbReference>
<evidence type="ECO:0000313" key="22">
    <source>
        <dbReference type="Proteomes" id="UP000697710"/>
    </source>
</evidence>
<dbReference type="PROSITE" id="PS50109">
    <property type="entry name" value="HIS_KIN"/>
    <property type="match status" value="1"/>
</dbReference>
<evidence type="ECO:0000256" key="17">
    <source>
        <dbReference type="SAM" id="MobiDB-lite"/>
    </source>
</evidence>
<dbReference type="CDD" id="cd00082">
    <property type="entry name" value="HisKA"/>
    <property type="match status" value="1"/>
</dbReference>
<comment type="caution">
    <text evidence="21">The sequence shown here is derived from an EMBL/GenBank/DDBJ whole genome shotgun (WGS) entry which is preliminary data.</text>
</comment>
<sequence>MSKARIAALEAEVARLNAVNEALTERVEASSNVQGTSFALFQAAVQLEKKVHDRTSALERALAELAASNTELTEAKDRADAANRAKSAFLANMSHEIRTPMNGILGTIDILARTSLQKKQAQLIATARKSARALLTIIDDILDFSKIEAGKMSVECIDFSIREVVQSTVEILGERARAQGLRLEPDVDDSVPDGWFGDPVRLRQVLMNLVGNGLKFTSHGGVIVRVTAPAPSADRRALRIEVADTGVGLSMHAMEHIFDAFAQADSTTTRKYGGTGLGLAIARQLVEAMGGQIGVQSTPGEGSVFWFELPLEVDASRPVHLPTSPTEAPVVAGIAAHVLVAEDNEVNREVIDEMLKILGCTSTTVENGQLAVDCWRSGHFDFVLLDCQMPVLDGFAAVRQIRELERGAGRPRTPVVAITANATREDRDRCFAAGMDDFLSKPYELSDLQAVLARQRVTESPDDVDVEDRASSEASVAPTSGNLEIAREDAHGAVEASDDVIDGTALARLRELERVGRPGAVRRILTTFLDNAPTCIESLASAVTGGDLTGVEREAHRMKSMAAFVGAQGLSEVSKTLEFAARESNGEVCEAAFAELRDAHARARAAIESMLVEEAA</sequence>
<dbReference type="InterPro" id="IPR036097">
    <property type="entry name" value="HisK_dim/P_sf"/>
</dbReference>
<gene>
    <name evidence="21" type="ORF">KC729_12010</name>
</gene>
<dbReference type="InterPro" id="IPR004358">
    <property type="entry name" value="Sig_transdc_His_kin-like_C"/>
</dbReference>
<keyword evidence="16" id="KW-0175">Coiled coil</keyword>
<dbReference type="FunFam" id="3.30.565.10:FF:000078">
    <property type="entry name" value="Two-component sensor histidine kinase"/>
    <property type="match status" value="1"/>
</dbReference>
<proteinExistence type="predicted"/>
<dbReference type="Gene3D" id="3.30.565.10">
    <property type="entry name" value="Histidine kinase-like ATPase, C-terminal domain"/>
    <property type="match status" value="1"/>
</dbReference>
<evidence type="ECO:0000256" key="15">
    <source>
        <dbReference type="PROSITE-ProRule" id="PRU00169"/>
    </source>
</evidence>
<evidence type="ECO:0000256" key="9">
    <source>
        <dbReference type="ARBA" id="ARBA00022777"/>
    </source>
</evidence>
<evidence type="ECO:0000256" key="1">
    <source>
        <dbReference type="ARBA" id="ARBA00000085"/>
    </source>
</evidence>
<evidence type="ECO:0000256" key="12">
    <source>
        <dbReference type="ARBA" id="ARBA00023012"/>
    </source>
</evidence>
<evidence type="ECO:0000256" key="6">
    <source>
        <dbReference type="ARBA" id="ARBA00022679"/>
    </source>
</evidence>
<dbReference type="FunFam" id="1.10.287.130:FF:000002">
    <property type="entry name" value="Two-component osmosensing histidine kinase"/>
    <property type="match status" value="1"/>
</dbReference>
<dbReference type="InterPro" id="IPR036641">
    <property type="entry name" value="HPT_dom_sf"/>
</dbReference>
<evidence type="ECO:0000259" key="20">
    <source>
        <dbReference type="PROSITE" id="PS50894"/>
    </source>
</evidence>
<dbReference type="InterPro" id="IPR036890">
    <property type="entry name" value="HATPase_C_sf"/>
</dbReference>
<dbReference type="InterPro" id="IPR008207">
    <property type="entry name" value="Sig_transdc_His_kin_Hpt_dom"/>
</dbReference>
<keyword evidence="13" id="KW-0472">Membrane</keyword>
<keyword evidence="6" id="KW-0808">Transferase</keyword>
<dbReference type="InterPro" id="IPR001789">
    <property type="entry name" value="Sig_transdc_resp-reg_receiver"/>
</dbReference>
<dbReference type="Pfam" id="PF02518">
    <property type="entry name" value="HATPase_c"/>
    <property type="match status" value="1"/>
</dbReference>
<keyword evidence="10" id="KW-0067">ATP-binding</keyword>
<evidence type="ECO:0000256" key="11">
    <source>
        <dbReference type="ARBA" id="ARBA00022989"/>
    </source>
</evidence>
<dbReference type="SUPFAM" id="SSF47226">
    <property type="entry name" value="Histidine-containing phosphotransfer domain, HPT domain"/>
    <property type="match status" value="1"/>
</dbReference>
<feature type="modified residue" description="4-aspartylphosphate" evidence="15">
    <location>
        <position position="386"/>
    </location>
</feature>
<evidence type="ECO:0000256" key="3">
    <source>
        <dbReference type="ARBA" id="ARBA00012438"/>
    </source>
</evidence>
<dbReference type="Proteomes" id="UP000697710">
    <property type="component" value="Unassembled WGS sequence"/>
</dbReference>
<dbReference type="GO" id="GO:0005524">
    <property type="term" value="F:ATP binding"/>
    <property type="evidence" value="ECO:0007669"/>
    <property type="project" value="UniProtKB-KW"/>
</dbReference>
<dbReference type="EMBL" id="JAGQHR010000373">
    <property type="protein sequence ID" value="MCA9728402.1"/>
    <property type="molecule type" value="Genomic_DNA"/>
</dbReference>
<evidence type="ECO:0000256" key="13">
    <source>
        <dbReference type="ARBA" id="ARBA00023136"/>
    </source>
</evidence>
<dbReference type="GO" id="GO:0005886">
    <property type="term" value="C:plasma membrane"/>
    <property type="evidence" value="ECO:0007669"/>
    <property type="project" value="UniProtKB-SubCell"/>
</dbReference>
<dbReference type="CDD" id="cd16922">
    <property type="entry name" value="HATPase_EvgS-ArcB-TorS-like"/>
    <property type="match status" value="1"/>
</dbReference>
<keyword evidence="9" id="KW-0418">Kinase</keyword>
<dbReference type="CDD" id="cd17546">
    <property type="entry name" value="REC_hyHK_CKI1_RcsC-like"/>
    <property type="match status" value="1"/>
</dbReference>
<dbReference type="SUPFAM" id="SSF55874">
    <property type="entry name" value="ATPase domain of HSP90 chaperone/DNA topoisomerase II/histidine kinase"/>
    <property type="match status" value="1"/>
</dbReference>
<dbReference type="Pfam" id="PF00512">
    <property type="entry name" value="HisKA"/>
    <property type="match status" value="1"/>
</dbReference>
<feature type="region of interest" description="Disordered" evidence="17">
    <location>
        <begin position="459"/>
        <end position="482"/>
    </location>
</feature>
<evidence type="ECO:0000313" key="21">
    <source>
        <dbReference type="EMBL" id="MCA9728402.1"/>
    </source>
</evidence>
<keyword evidence="8" id="KW-0547">Nucleotide-binding</keyword>
<reference evidence="21" key="1">
    <citation type="submission" date="2020-04" db="EMBL/GenBank/DDBJ databases">
        <authorList>
            <person name="Zhang T."/>
        </authorList>
    </citation>
    <scope>NUCLEOTIDE SEQUENCE</scope>
    <source>
        <strain evidence="21">HKST-UBA01</strain>
    </source>
</reference>
<dbReference type="PROSITE" id="PS50894">
    <property type="entry name" value="HPT"/>
    <property type="match status" value="1"/>
</dbReference>
<evidence type="ECO:0000256" key="14">
    <source>
        <dbReference type="PROSITE-ProRule" id="PRU00110"/>
    </source>
</evidence>
<evidence type="ECO:0000256" key="5">
    <source>
        <dbReference type="ARBA" id="ARBA00022553"/>
    </source>
</evidence>
<keyword evidence="12" id="KW-0902">Two-component regulatory system</keyword>
<keyword evidence="4" id="KW-1003">Cell membrane</keyword>
<evidence type="ECO:0000256" key="10">
    <source>
        <dbReference type="ARBA" id="ARBA00022840"/>
    </source>
</evidence>
<evidence type="ECO:0000256" key="4">
    <source>
        <dbReference type="ARBA" id="ARBA00022475"/>
    </source>
</evidence>
<dbReference type="Pfam" id="PF01627">
    <property type="entry name" value="Hpt"/>
    <property type="match status" value="1"/>
</dbReference>
<dbReference type="SMART" id="SM00387">
    <property type="entry name" value="HATPase_c"/>
    <property type="match status" value="1"/>
</dbReference>
<dbReference type="SMART" id="SM00073">
    <property type="entry name" value="HPT"/>
    <property type="match status" value="1"/>
</dbReference>
<dbReference type="AlphaFoldDB" id="A0A956M0N5"/>
<evidence type="ECO:0000259" key="18">
    <source>
        <dbReference type="PROSITE" id="PS50109"/>
    </source>
</evidence>
<dbReference type="InterPro" id="IPR005467">
    <property type="entry name" value="His_kinase_dom"/>
</dbReference>
<feature type="domain" description="HPt" evidence="20">
    <location>
        <begin position="517"/>
        <end position="614"/>
    </location>
</feature>
<dbReference type="PRINTS" id="PR00344">
    <property type="entry name" value="BCTRLSENSOR"/>
</dbReference>
<dbReference type="InterPro" id="IPR003594">
    <property type="entry name" value="HATPase_dom"/>
</dbReference>
<keyword evidence="11" id="KW-1133">Transmembrane helix</keyword>
<feature type="modified residue" description="Phosphohistidine" evidence="14">
    <location>
        <position position="556"/>
    </location>
</feature>
<reference evidence="21" key="2">
    <citation type="journal article" date="2021" name="Microbiome">
        <title>Successional dynamics and alternative stable states in a saline activated sludge microbial community over 9 years.</title>
        <authorList>
            <person name="Wang Y."/>
            <person name="Ye J."/>
            <person name="Ju F."/>
            <person name="Liu L."/>
            <person name="Boyd J.A."/>
            <person name="Deng Y."/>
            <person name="Parks D.H."/>
            <person name="Jiang X."/>
            <person name="Yin X."/>
            <person name="Woodcroft B.J."/>
            <person name="Tyson G.W."/>
            <person name="Hugenholtz P."/>
            <person name="Polz M.F."/>
            <person name="Zhang T."/>
        </authorList>
    </citation>
    <scope>NUCLEOTIDE SEQUENCE</scope>
    <source>
        <strain evidence="21">HKST-UBA01</strain>
    </source>
</reference>
<organism evidence="21 22">
    <name type="scientific">Eiseniibacteriota bacterium</name>
    <dbReference type="NCBI Taxonomy" id="2212470"/>
    <lineage>
        <taxon>Bacteria</taxon>
        <taxon>Candidatus Eiseniibacteriota</taxon>
    </lineage>
</organism>
<dbReference type="Gene3D" id="1.10.287.130">
    <property type="match status" value="1"/>
</dbReference>
<dbReference type="InterPro" id="IPR003661">
    <property type="entry name" value="HisK_dim/P_dom"/>
</dbReference>
<comment type="catalytic activity">
    <reaction evidence="1">
        <text>ATP + protein L-histidine = ADP + protein N-phospho-L-histidine.</text>
        <dbReference type="EC" id="2.7.13.3"/>
    </reaction>
</comment>
<dbReference type="PANTHER" id="PTHR45339">
    <property type="entry name" value="HYBRID SIGNAL TRANSDUCTION HISTIDINE KINASE J"/>
    <property type="match status" value="1"/>
</dbReference>
<feature type="domain" description="Response regulatory" evidence="19">
    <location>
        <begin position="337"/>
        <end position="456"/>
    </location>
</feature>
<dbReference type="SMART" id="SM00388">
    <property type="entry name" value="HisKA"/>
    <property type="match status" value="1"/>
</dbReference>
<comment type="subcellular location">
    <subcellularLocation>
        <location evidence="2">Cell membrane</location>
        <topology evidence="2">Multi-pass membrane protein</topology>
    </subcellularLocation>
</comment>
<dbReference type="EC" id="2.7.13.3" evidence="3"/>
<evidence type="ECO:0000256" key="2">
    <source>
        <dbReference type="ARBA" id="ARBA00004651"/>
    </source>
</evidence>